<evidence type="ECO:0000313" key="3">
    <source>
        <dbReference type="Proteomes" id="UP000241365"/>
    </source>
</evidence>
<evidence type="ECO:0000313" key="2">
    <source>
        <dbReference type="EMBL" id="ANB50367.1"/>
    </source>
</evidence>
<evidence type="ECO:0000256" key="1">
    <source>
        <dbReference type="SAM" id="Phobius"/>
    </source>
</evidence>
<keyword evidence="1" id="KW-0812">Transmembrane</keyword>
<dbReference type="RefSeq" id="YP_010776118.1">
    <property type="nucleotide sequence ID" value="NC_075034.1"/>
</dbReference>
<name>A0A167R6L1_9VIRU</name>
<sequence length="114" mass="12830">MSYDIHKCIRECSNQITLPKRKARVLELIIILTIILVIIIICGYLGYRYLFNMTRVDALYNTTLTISTLGIAPGDKTEAEKIFTGIYAVLVGVFFISLVSAIVSYIFSIYIIGQ</sequence>
<keyword evidence="1" id="KW-0472">Membrane</keyword>
<keyword evidence="2" id="KW-0406">Ion transport</keyword>
<feature type="transmembrane region" description="Helical" evidence="1">
    <location>
        <begin position="86"/>
        <end position="112"/>
    </location>
</feature>
<organism evidence="2 3">
    <name type="scientific">Powai lake megavirus</name>
    <dbReference type="NCBI Taxonomy" id="1842663"/>
    <lineage>
        <taxon>Viruses</taxon>
        <taxon>Varidnaviria</taxon>
        <taxon>Bamfordvirae</taxon>
        <taxon>Nucleocytoviricota</taxon>
        <taxon>Megaviricetes</taxon>
        <taxon>Imitervirales</taxon>
        <taxon>Mimiviridae</taxon>
        <taxon>Megamimivirinae</taxon>
        <taxon>Megavirus</taxon>
        <taxon>Megavirus powaiense</taxon>
    </lineage>
</organism>
<dbReference type="GeneID" id="80512729"/>
<keyword evidence="3" id="KW-1185">Reference proteome</keyword>
<feature type="transmembrane region" description="Helical" evidence="1">
    <location>
        <begin position="25"/>
        <end position="47"/>
    </location>
</feature>
<dbReference type="Gene3D" id="1.10.287.70">
    <property type="match status" value="1"/>
</dbReference>
<dbReference type="Proteomes" id="UP000241365">
    <property type="component" value="Segment"/>
</dbReference>
<dbReference type="GO" id="GO:0034220">
    <property type="term" value="P:monoatomic ion transmembrane transport"/>
    <property type="evidence" value="ECO:0007669"/>
    <property type="project" value="UniProtKB-KW"/>
</dbReference>
<proteinExistence type="predicted"/>
<keyword evidence="2" id="KW-0813">Transport</keyword>
<dbReference type="SUPFAM" id="SSF81324">
    <property type="entry name" value="Voltage-gated potassium channels"/>
    <property type="match status" value="1"/>
</dbReference>
<keyword evidence="2" id="KW-0407">Ion channel</keyword>
<dbReference type="EMBL" id="KU877344">
    <property type="protein sequence ID" value="ANB50367.1"/>
    <property type="molecule type" value="Genomic_DNA"/>
</dbReference>
<accession>A0A167R6L1</accession>
<dbReference type="KEGG" id="vg:80512729"/>
<keyword evidence="1" id="KW-1133">Transmembrane helix</keyword>
<protein>
    <submittedName>
        <fullName evidence="2">Putative potassium channel protein</fullName>
    </submittedName>
</protein>
<reference evidence="2 3" key="1">
    <citation type="journal article" date="2016" name="Genome Announc.">
        <title>Complete Genome Sequence of a New Megavirus Family Member Isolated from an Inland Water Lake for the First Time in India.</title>
        <authorList>
            <person name="Chatterjee A."/>
            <person name="Ali F."/>
            <person name="Bange D."/>
            <person name="Kondabagil K."/>
        </authorList>
    </citation>
    <scope>NUCLEOTIDE SEQUENCE [LARGE SCALE GENOMIC DNA]</scope>
    <source>
        <strain evidence="2">1</strain>
    </source>
</reference>